<dbReference type="Gene3D" id="1.20.58.340">
    <property type="entry name" value="Magnesium transport protein CorA, transmembrane region"/>
    <property type="match status" value="1"/>
</dbReference>
<keyword evidence="7 10" id="KW-1133">Transmembrane helix</keyword>
<keyword evidence="2 10" id="KW-0813">Transport</keyword>
<dbReference type="InParanoid" id="A0A2R5GXE5"/>
<feature type="coiled-coil region" evidence="11">
    <location>
        <begin position="79"/>
        <end position="128"/>
    </location>
</feature>
<dbReference type="Pfam" id="PF22099">
    <property type="entry name" value="MRS2-like"/>
    <property type="match status" value="1"/>
</dbReference>
<dbReference type="GO" id="GO:0005743">
    <property type="term" value="C:mitochondrial inner membrane"/>
    <property type="evidence" value="ECO:0007669"/>
    <property type="project" value="UniProtKB-SubCell"/>
</dbReference>
<dbReference type="SUPFAM" id="SSF47473">
    <property type="entry name" value="EF-hand"/>
    <property type="match status" value="1"/>
</dbReference>
<dbReference type="GO" id="GO:0045016">
    <property type="term" value="P:mitochondrial magnesium ion transmembrane transport"/>
    <property type="evidence" value="ECO:0007669"/>
    <property type="project" value="TreeGrafter"/>
</dbReference>
<organism evidence="13 14">
    <name type="scientific">Hondaea fermentalgiana</name>
    <dbReference type="NCBI Taxonomy" id="2315210"/>
    <lineage>
        <taxon>Eukaryota</taxon>
        <taxon>Sar</taxon>
        <taxon>Stramenopiles</taxon>
        <taxon>Bigyra</taxon>
        <taxon>Labyrinthulomycetes</taxon>
        <taxon>Thraustochytrida</taxon>
        <taxon>Thraustochytriidae</taxon>
        <taxon>Hondaea</taxon>
    </lineage>
</organism>
<dbReference type="PANTHER" id="PTHR13890:SF0">
    <property type="entry name" value="MAGNESIUM TRANSPORTER MRS2 HOMOLOG, MITOCHONDRIAL"/>
    <property type="match status" value="1"/>
</dbReference>
<name>A0A2R5GXE5_9STRA</name>
<dbReference type="PANTHER" id="PTHR13890">
    <property type="entry name" value="RNA SPLICING PROTEIN MRS2, MITOCHONDRIAL"/>
    <property type="match status" value="1"/>
</dbReference>
<evidence type="ECO:0000313" key="14">
    <source>
        <dbReference type="Proteomes" id="UP000241890"/>
    </source>
</evidence>
<reference evidence="13 14" key="1">
    <citation type="submission" date="2017-12" db="EMBL/GenBank/DDBJ databases">
        <title>Sequencing, de novo assembly and annotation of complete genome of a new Thraustochytrid species, strain FCC1311.</title>
        <authorList>
            <person name="Sedici K."/>
            <person name="Godart F."/>
            <person name="Aiese Cigliano R."/>
            <person name="Sanseverino W."/>
            <person name="Barakat M."/>
            <person name="Ortet P."/>
            <person name="Marechal E."/>
            <person name="Cagnac O."/>
            <person name="Amato A."/>
        </authorList>
    </citation>
    <scope>NUCLEOTIDE SEQUENCE [LARGE SCALE GENOMIC DNA]</scope>
</reference>
<protein>
    <recommendedName>
        <fullName evidence="10">Magnesium transporter</fullName>
    </recommendedName>
</protein>
<keyword evidence="8 10" id="KW-0406">Ion transport</keyword>
<evidence type="ECO:0000256" key="5">
    <source>
        <dbReference type="ARBA" id="ARBA00022842"/>
    </source>
</evidence>
<feature type="transmembrane region" description="Helical" evidence="10">
    <location>
        <begin position="513"/>
        <end position="532"/>
    </location>
</feature>
<evidence type="ECO:0000256" key="1">
    <source>
        <dbReference type="ARBA" id="ARBA00004141"/>
    </source>
</evidence>
<dbReference type="OrthoDB" id="10251508at2759"/>
<evidence type="ECO:0000256" key="7">
    <source>
        <dbReference type="ARBA" id="ARBA00022989"/>
    </source>
</evidence>
<evidence type="ECO:0000256" key="6">
    <source>
        <dbReference type="ARBA" id="ARBA00022946"/>
    </source>
</evidence>
<keyword evidence="6" id="KW-0809">Transit peptide</keyword>
<dbReference type="EMBL" id="BEYU01000142">
    <property type="protein sequence ID" value="GBG33081.1"/>
    <property type="molecule type" value="Genomic_DNA"/>
</dbReference>
<evidence type="ECO:0000256" key="4">
    <source>
        <dbReference type="ARBA" id="ARBA00022837"/>
    </source>
</evidence>
<proteinExistence type="inferred from homology"/>
<dbReference type="Proteomes" id="UP000241890">
    <property type="component" value="Unassembled WGS sequence"/>
</dbReference>
<evidence type="ECO:0000256" key="8">
    <source>
        <dbReference type="ARBA" id="ARBA00023065"/>
    </source>
</evidence>
<dbReference type="Gene3D" id="1.10.238.10">
    <property type="entry name" value="EF-hand"/>
    <property type="match status" value="1"/>
</dbReference>
<dbReference type="GO" id="GO:0015095">
    <property type="term" value="F:magnesium ion transmembrane transporter activity"/>
    <property type="evidence" value="ECO:0007669"/>
    <property type="project" value="TreeGrafter"/>
</dbReference>
<dbReference type="Gene3D" id="2.40.128.330">
    <property type="match status" value="1"/>
</dbReference>
<dbReference type="PROSITE" id="PS00018">
    <property type="entry name" value="EF_HAND_1"/>
    <property type="match status" value="1"/>
</dbReference>
<evidence type="ECO:0000256" key="3">
    <source>
        <dbReference type="ARBA" id="ARBA00022692"/>
    </source>
</evidence>
<evidence type="ECO:0000313" key="13">
    <source>
        <dbReference type="EMBL" id="GBG33081.1"/>
    </source>
</evidence>
<feature type="transmembrane region" description="Helical" evidence="10">
    <location>
        <begin position="482"/>
        <end position="501"/>
    </location>
</feature>
<dbReference type="InterPro" id="IPR011992">
    <property type="entry name" value="EF-hand-dom_pair"/>
</dbReference>
<evidence type="ECO:0000256" key="11">
    <source>
        <dbReference type="SAM" id="Coils"/>
    </source>
</evidence>
<keyword evidence="11" id="KW-0175">Coiled coil</keyword>
<dbReference type="InterPro" id="IPR018247">
    <property type="entry name" value="EF_Hand_1_Ca_BS"/>
</dbReference>
<evidence type="ECO:0000256" key="10">
    <source>
        <dbReference type="RuleBase" id="RU366042"/>
    </source>
</evidence>
<evidence type="ECO:0000256" key="2">
    <source>
        <dbReference type="ARBA" id="ARBA00022448"/>
    </source>
</evidence>
<comment type="subcellular location">
    <subcellularLocation>
        <location evidence="1">Membrane</location>
        <topology evidence="1">Multi-pass membrane protein</topology>
    </subcellularLocation>
    <subcellularLocation>
        <location evidence="10">Mitochondrion inner membrane</location>
        <topology evidence="10">Multi-pass membrane protein</topology>
    </subcellularLocation>
</comment>
<evidence type="ECO:0000256" key="9">
    <source>
        <dbReference type="ARBA" id="ARBA00023136"/>
    </source>
</evidence>
<comment type="caution">
    <text evidence="13">The sequence shown here is derived from an EMBL/GenBank/DDBJ whole genome shotgun (WGS) entry which is preliminary data.</text>
</comment>
<dbReference type="AlphaFoldDB" id="A0A2R5GXE5"/>
<comment type="similarity">
    <text evidence="10">Belongs to the CorA metal ion transporter (MIT) (TC 1.A.35) family.</text>
</comment>
<evidence type="ECO:0000259" key="12">
    <source>
        <dbReference type="PROSITE" id="PS50222"/>
    </source>
</evidence>
<keyword evidence="9 10" id="KW-0472">Membrane</keyword>
<feature type="domain" description="EF-hand" evidence="12">
    <location>
        <begin position="590"/>
        <end position="625"/>
    </location>
</feature>
<keyword evidence="10" id="KW-0496">Mitochondrion</keyword>
<keyword evidence="14" id="KW-1185">Reference proteome</keyword>
<dbReference type="GO" id="GO:0005509">
    <property type="term" value="F:calcium ion binding"/>
    <property type="evidence" value="ECO:0007669"/>
    <property type="project" value="InterPro"/>
</dbReference>
<accession>A0A2R5GXE5</accession>
<keyword evidence="5 10" id="KW-0460">Magnesium</keyword>
<dbReference type="InterPro" id="IPR002048">
    <property type="entry name" value="EF_hand_dom"/>
</dbReference>
<keyword evidence="10" id="KW-0999">Mitochondrion inner membrane</keyword>
<dbReference type="InterPro" id="IPR039204">
    <property type="entry name" value="MRS2-like"/>
</dbReference>
<keyword evidence="4" id="KW-0106">Calcium</keyword>
<gene>
    <name evidence="13" type="ORF">FCC1311_093052</name>
</gene>
<sequence>MTTKSTCAKPRAWVDTASLGAESDDAEDFGPAGPLADADAVKAKLRELRARVLDCEEGLDCAADVIRKAQESPDAHMDRDAIKTEIEEVKRIRAQLQTDARLEHERARAALKEALEAAKASVAETAAKYAKEFEKLLRRAPGQELGPLLQEKPRQNKAVATQQCFTRQRHGTLLQARGFLDTPFPSTLEKPGVKDEFQVFVYNSDGHFKRELMTKTGLLHATKLNARDLIHLDSGYHRRHRPILMVRPESILVSLAHVRAVICRDTVHLLHPEQPKIQRFAGKLAQFLRGERTPFPPYVFLGASRQSLNWREDIAADVSSTSEEGAQLPFELRALEGVLSHLCSTYYNRTRLLSPLVKSVLHTLSSRPVDPEVLHQLLPMKDTLSQFEIETTLTRNVLTEVLHNEEDMLAMLLSETYANSGVLPKRERHETVELLLENYCSQLIDISQEAYYLRKRVESTQSIIELRLDTYRNNMLRVSINIALASCALSLGTAISGIFGANLVNHLEDHPTAFYWLVLFSSVSVCGVFFGMRRKIPEGQAGGNLDSIFIHLEEIQQILSVARSRRRTGMRSLTRAELKAMLQKIAGVNISEEDLTIIWKTFDLDKDGTIEPGEIDKAILSSAKGEHRDSFISV</sequence>
<dbReference type="CDD" id="cd12823">
    <property type="entry name" value="Mrs2_Mfm1p-like"/>
    <property type="match status" value="1"/>
</dbReference>
<dbReference type="PROSITE" id="PS50222">
    <property type="entry name" value="EF_HAND_2"/>
    <property type="match status" value="1"/>
</dbReference>
<keyword evidence="3 10" id="KW-0812">Transmembrane</keyword>